<sequence>MSKVTATEVNNLRKITGSGMMDCKRALVKADGDFDKAIEILRKEGQKIAAKRSDRNSSEGVVLAKVNDDGNIGVLISLNCETDFVAKNENFIKLADSFVDLALKSDVSSKEEFLKASYEGISVEEEISKQIGVIGEKIEIGTFDKITSPFVGHYIHTGNKIASLVSFSEKTQGIESVGKDVAMQIAAMNPLALDEGDISKETIEKELEIIKEQLRGEGKPEDILEGISKGKLNKFFKDNTLVNQIFIKDKDLTVGDYVKKHNPNLKLTSFKRSAIGE</sequence>
<evidence type="ECO:0000256" key="7">
    <source>
        <dbReference type="RuleBase" id="RU000643"/>
    </source>
</evidence>
<dbReference type="InterPro" id="IPR014039">
    <property type="entry name" value="Transl_elong_EFTs/EF1B_dimer"/>
</dbReference>
<dbReference type="PROSITE" id="PS01126">
    <property type="entry name" value="EF_TS_1"/>
    <property type="match status" value="1"/>
</dbReference>
<keyword evidence="10" id="KW-1185">Reference proteome</keyword>
<dbReference type="InterPro" id="IPR009060">
    <property type="entry name" value="UBA-like_sf"/>
</dbReference>
<evidence type="ECO:0000313" key="10">
    <source>
        <dbReference type="Proteomes" id="UP000243197"/>
    </source>
</evidence>
<dbReference type="InterPro" id="IPR001816">
    <property type="entry name" value="Transl_elong_EFTs/EF1B"/>
</dbReference>
<dbReference type="InterPro" id="IPR036402">
    <property type="entry name" value="EF-Ts_dimer_sf"/>
</dbReference>
<organism evidence="9 10">
    <name type="scientific">Ichthyobacterium seriolicida</name>
    <dbReference type="NCBI Taxonomy" id="242600"/>
    <lineage>
        <taxon>Bacteria</taxon>
        <taxon>Pseudomonadati</taxon>
        <taxon>Bacteroidota</taxon>
        <taxon>Flavobacteriia</taxon>
        <taxon>Flavobacteriales</taxon>
        <taxon>Ichthyobacteriaceae</taxon>
        <taxon>Ichthyobacterium</taxon>
    </lineage>
</organism>
<evidence type="ECO:0000259" key="8">
    <source>
        <dbReference type="Pfam" id="PF00889"/>
    </source>
</evidence>
<keyword evidence="4 5" id="KW-0648">Protein biosynthesis</keyword>
<dbReference type="Gene3D" id="1.10.286.20">
    <property type="match status" value="1"/>
</dbReference>
<dbReference type="PROSITE" id="PS01127">
    <property type="entry name" value="EF_TS_2"/>
    <property type="match status" value="1"/>
</dbReference>
<dbReference type="FunFam" id="1.10.8.10:FF:000001">
    <property type="entry name" value="Elongation factor Ts"/>
    <property type="match status" value="1"/>
</dbReference>
<protein>
    <recommendedName>
        <fullName evidence="2 5">Elongation factor Ts</fullName>
        <shortName evidence="5">EF-Ts</shortName>
    </recommendedName>
</protein>
<comment type="similarity">
    <text evidence="1 5 6">Belongs to the EF-Ts family.</text>
</comment>
<dbReference type="Pfam" id="PF00889">
    <property type="entry name" value="EF_TS"/>
    <property type="match status" value="1"/>
</dbReference>
<keyword evidence="3 5" id="KW-0251">Elongation factor</keyword>
<dbReference type="AlphaFoldDB" id="A0A1J1DZN6"/>
<dbReference type="Proteomes" id="UP000243197">
    <property type="component" value="Chromosome"/>
</dbReference>
<dbReference type="Gene3D" id="3.30.479.20">
    <property type="entry name" value="Elongation factor Ts, dimerisation domain"/>
    <property type="match status" value="2"/>
</dbReference>
<accession>A0A1J1DZN6</accession>
<evidence type="ECO:0000256" key="6">
    <source>
        <dbReference type="RuleBase" id="RU000642"/>
    </source>
</evidence>
<dbReference type="SUPFAM" id="SSF46934">
    <property type="entry name" value="UBA-like"/>
    <property type="match status" value="1"/>
</dbReference>
<dbReference type="InterPro" id="IPR018101">
    <property type="entry name" value="Transl_elong_Ts_CS"/>
</dbReference>
<dbReference type="EMBL" id="AP014564">
    <property type="protein sequence ID" value="BAV95383.1"/>
    <property type="molecule type" value="Genomic_DNA"/>
</dbReference>
<keyword evidence="5" id="KW-0963">Cytoplasm</keyword>
<dbReference type="PANTHER" id="PTHR11741">
    <property type="entry name" value="ELONGATION FACTOR TS"/>
    <property type="match status" value="1"/>
</dbReference>
<dbReference type="NCBIfam" id="TIGR00116">
    <property type="entry name" value="tsf"/>
    <property type="match status" value="1"/>
</dbReference>
<evidence type="ECO:0000313" key="9">
    <source>
        <dbReference type="EMBL" id="BAV95383.1"/>
    </source>
</evidence>
<dbReference type="CDD" id="cd14275">
    <property type="entry name" value="UBA_EF-Ts"/>
    <property type="match status" value="1"/>
</dbReference>
<evidence type="ECO:0000256" key="4">
    <source>
        <dbReference type="ARBA" id="ARBA00022917"/>
    </source>
</evidence>
<evidence type="ECO:0000256" key="5">
    <source>
        <dbReference type="HAMAP-Rule" id="MF_00050"/>
    </source>
</evidence>
<reference evidence="9 10" key="1">
    <citation type="submission" date="2014-03" db="EMBL/GenBank/DDBJ databases">
        <title>complete genome sequence of Flavobacteriaceae bacterium JBKA-6.</title>
        <authorList>
            <person name="Takano T."/>
            <person name="Nakamura Y."/>
            <person name="Takuma S."/>
            <person name="Yasuike M."/>
            <person name="Matsuyama T."/>
            <person name="Sakai T."/>
            <person name="Fujiwara A."/>
            <person name="Kimoto K."/>
            <person name="Fukuda Y."/>
            <person name="Kondo H."/>
            <person name="Hirono I."/>
            <person name="Nakayasu C."/>
        </authorList>
    </citation>
    <scope>NUCLEOTIDE SEQUENCE [LARGE SCALE GENOMIC DNA]</scope>
    <source>
        <strain evidence="9 10">JBKA-6</strain>
    </source>
</reference>
<dbReference type="PANTHER" id="PTHR11741:SF0">
    <property type="entry name" value="ELONGATION FACTOR TS, MITOCHONDRIAL"/>
    <property type="match status" value="1"/>
</dbReference>
<name>A0A1J1DZN6_9FLAO</name>
<dbReference type="RefSeq" id="WP_096687119.1">
    <property type="nucleotide sequence ID" value="NZ_AP014564.1"/>
</dbReference>
<dbReference type="GO" id="GO:0003746">
    <property type="term" value="F:translation elongation factor activity"/>
    <property type="evidence" value="ECO:0007669"/>
    <property type="project" value="UniProtKB-UniRule"/>
</dbReference>
<evidence type="ECO:0000256" key="3">
    <source>
        <dbReference type="ARBA" id="ARBA00022768"/>
    </source>
</evidence>
<evidence type="ECO:0000256" key="2">
    <source>
        <dbReference type="ARBA" id="ARBA00016956"/>
    </source>
</evidence>
<dbReference type="KEGG" id="ise:JBKA6_1370"/>
<proteinExistence type="inferred from homology"/>
<dbReference type="OrthoDB" id="9808348at2"/>
<evidence type="ECO:0000256" key="1">
    <source>
        <dbReference type="ARBA" id="ARBA00005532"/>
    </source>
</evidence>
<gene>
    <name evidence="5" type="primary">tsf</name>
    <name evidence="9" type="ORF">JBKA6_1370</name>
</gene>
<comment type="subcellular location">
    <subcellularLocation>
        <location evidence="5 7">Cytoplasm</location>
    </subcellularLocation>
</comment>
<dbReference type="GO" id="GO:0005737">
    <property type="term" value="C:cytoplasm"/>
    <property type="evidence" value="ECO:0007669"/>
    <property type="project" value="UniProtKB-SubCell"/>
</dbReference>
<feature type="region of interest" description="Involved in Mg(2+) ion dislocation from EF-Tu" evidence="5">
    <location>
        <begin position="82"/>
        <end position="85"/>
    </location>
</feature>
<comment type="function">
    <text evidence="5 6">Associates with the EF-Tu.GDP complex and induces the exchange of GDP to GTP. It remains bound to the aminoacyl-tRNA.EF-Tu.GTP complex up to the GTP hydrolysis stage on the ribosome.</text>
</comment>
<dbReference type="HAMAP" id="MF_00050">
    <property type="entry name" value="EF_Ts"/>
    <property type="match status" value="1"/>
</dbReference>
<feature type="domain" description="Translation elongation factor EFTs/EF1B dimerisation" evidence="8">
    <location>
        <begin position="73"/>
        <end position="277"/>
    </location>
</feature>
<dbReference type="SUPFAM" id="SSF54713">
    <property type="entry name" value="Elongation factor Ts (EF-Ts), dimerisation domain"/>
    <property type="match status" value="1"/>
</dbReference>
<dbReference type="Gene3D" id="1.10.8.10">
    <property type="entry name" value="DNA helicase RuvA subunit, C-terminal domain"/>
    <property type="match status" value="1"/>
</dbReference>